<comment type="caution">
    <text evidence="2">The sequence shown here is derived from an EMBL/GenBank/DDBJ whole genome shotgun (WGS) entry which is preliminary data.</text>
</comment>
<gene>
    <name evidence="2" type="ORF">GCM10023231_21530</name>
</gene>
<dbReference type="EMBL" id="BAABIQ010000033">
    <property type="protein sequence ID" value="GAA4793031.1"/>
    <property type="molecule type" value="Genomic_DNA"/>
</dbReference>
<protein>
    <recommendedName>
        <fullName evidence="4">Transmembrane protein</fullName>
    </recommendedName>
</protein>
<feature type="transmembrane region" description="Helical" evidence="1">
    <location>
        <begin position="136"/>
        <end position="157"/>
    </location>
</feature>
<accession>A0ABP9BB45</accession>
<evidence type="ECO:0000313" key="2">
    <source>
        <dbReference type="EMBL" id="GAA4793031.1"/>
    </source>
</evidence>
<keyword evidence="1" id="KW-0472">Membrane</keyword>
<proteinExistence type="predicted"/>
<dbReference type="Proteomes" id="UP001501411">
    <property type="component" value="Unassembled WGS sequence"/>
</dbReference>
<evidence type="ECO:0008006" key="4">
    <source>
        <dbReference type="Google" id="ProtNLM"/>
    </source>
</evidence>
<dbReference type="Pfam" id="PF20554">
    <property type="entry name" value="DUF6766"/>
    <property type="match status" value="1"/>
</dbReference>
<evidence type="ECO:0000256" key="1">
    <source>
        <dbReference type="SAM" id="Phobius"/>
    </source>
</evidence>
<sequence length="224" mass="25983">MTYMERQKKPSFFYRNSLSIIFLSFFCFALAAQAYFGWREHNQELQEYGAAALTFLSYLSSGHFLSATFENFESEFLQMAMYVILTITLRQIGSSESKDLYKKEEVDREPMPGPHAPKPVNQGGWRLKVYENSLSIAFVLLFVFSWVGHLIGSYRAYNIEQQLKHEPMVDLTSFLQEPTFWFESFQNWQSEFLSVASIVILTIFLRQKGSPESKPVDTPNLENA</sequence>
<keyword evidence="1" id="KW-1133">Transmembrane helix</keyword>
<feature type="transmembrane region" description="Helical" evidence="1">
    <location>
        <begin position="12"/>
        <end position="36"/>
    </location>
</feature>
<reference evidence="3" key="1">
    <citation type="journal article" date="2019" name="Int. J. Syst. Evol. Microbiol.">
        <title>The Global Catalogue of Microorganisms (GCM) 10K type strain sequencing project: providing services to taxonomists for standard genome sequencing and annotation.</title>
        <authorList>
            <consortium name="The Broad Institute Genomics Platform"/>
            <consortium name="The Broad Institute Genome Sequencing Center for Infectious Disease"/>
            <person name="Wu L."/>
            <person name="Ma J."/>
        </authorList>
    </citation>
    <scope>NUCLEOTIDE SEQUENCE [LARGE SCALE GENOMIC DNA]</scope>
    <source>
        <strain evidence="3">JCM 18200</strain>
    </source>
</reference>
<keyword evidence="1" id="KW-0812">Transmembrane</keyword>
<evidence type="ECO:0000313" key="3">
    <source>
        <dbReference type="Proteomes" id="UP001501411"/>
    </source>
</evidence>
<organism evidence="2 3">
    <name type="scientific">Olivibacter ginsenosidimutans</name>
    <dbReference type="NCBI Taxonomy" id="1176537"/>
    <lineage>
        <taxon>Bacteria</taxon>
        <taxon>Pseudomonadati</taxon>
        <taxon>Bacteroidota</taxon>
        <taxon>Sphingobacteriia</taxon>
        <taxon>Sphingobacteriales</taxon>
        <taxon>Sphingobacteriaceae</taxon>
        <taxon>Olivibacter</taxon>
    </lineage>
</organism>
<dbReference type="InterPro" id="IPR046657">
    <property type="entry name" value="DUF6766"/>
</dbReference>
<keyword evidence="3" id="KW-1185">Reference proteome</keyword>
<name>A0ABP9BB45_9SPHI</name>